<organism evidence="3 4">
    <name type="scientific">Littorina saxatilis</name>
    <dbReference type="NCBI Taxonomy" id="31220"/>
    <lineage>
        <taxon>Eukaryota</taxon>
        <taxon>Metazoa</taxon>
        <taxon>Spiralia</taxon>
        <taxon>Lophotrochozoa</taxon>
        <taxon>Mollusca</taxon>
        <taxon>Gastropoda</taxon>
        <taxon>Caenogastropoda</taxon>
        <taxon>Littorinimorpha</taxon>
        <taxon>Littorinoidea</taxon>
        <taxon>Littorinidae</taxon>
        <taxon>Littorina</taxon>
    </lineage>
</organism>
<evidence type="ECO:0000256" key="2">
    <source>
        <dbReference type="SAM" id="Phobius"/>
    </source>
</evidence>
<feature type="compositionally biased region" description="Acidic residues" evidence="1">
    <location>
        <begin position="89"/>
        <end position="106"/>
    </location>
</feature>
<keyword evidence="2" id="KW-0472">Membrane</keyword>
<proteinExistence type="predicted"/>
<evidence type="ECO:0000313" key="4">
    <source>
        <dbReference type="Proteomes" id="UP001374579"/>
    </source>
</evidence>
<comment type="caution">
    <text evidence="3">The sequence shown here is derived from an EMBL/GenBank/DDBJ whole genome shotgun (WGS) entry which is preliminary data.</text>
</comment>
<feature type="compositionally biased region" description="Basic and acidic residues" evidence="1">
    <location>
        <begin position="73"/>
        <end position="82"/>
    </location>
</feature>
<keyword evidence="4" id="KW-1185">Reference proteome</keyword>
<keyword evidence="2" id="KW-1133">Transmembrane helix</keyword>
<dbReference type="AlphaFoldDB" id="A0AAN9AM41"/>
<feature type="transmembrane region" description="Helical" evidence="2">
    <location>
        <begin position="20"/>
        <end position="43"/>
    </location>
</feature>
<keyword evidence="2" id="KW-0812">Transmembrane</keyword>
<feature type="region of interest" description="Disordered" evidence="1">
    <location>
        <begin position="50"/>
        <end position="120"/>
    </location>
</feature>
<protein>
    <submittedName>
        <fullName evidence="3">Uncharacterized protein</fullName>
    </submittedName>
</protein>
<sequence>MVASKIKRDNLVPDQSQQLLMWKWISVAAGMVAITSIVINIWLTFMGRSSRRRPPRNRRHRAARSTASLLNHVSEKDSRELVPLRGGAGEEDVWTDSSDEPDEETSFFEKPPSQKLPGSR</sequence>
<dbReference type="Proteomes" id="UP001374579">
    <property type="component" value="Unassembled WGS sequence"/>
</dbReference>
<dbReference type="EMBL" id="JBAMIC010001686">
    <property type="protein sequence ID" value="KAK7089437.1"/>
    <property type="molecule type" value="Genomic_DNA"/>
</dbReference>
<feature type="compositionally biased region" description="Basic residues" evidence="1">
    <location>
        <begin position="50"/>
        <end position="63"/>
    </location>
</feature>
<evidence type="ECO:0000256" key="1">
    <source>
        <dbReference type="SAM" id="MobiDB-lite"/>
    </source>
</evidence>
<evidence type="ECO:0000313" key="3">
    <source>
        <dbReference type="EMBL" id="KAK7089437.1"/>
    </source>
</evidence>
<reference evidence="3 4" key="1">
    <citation type="submission" date="2024-02" db="EMBL/GenBank/DDBJ databases">
        <title>Chromosome-scale genome assembly of the rough periwinkle Littorina saxatilis.</title>
        <authorList>
            <person name="De Jode A."/>
            <person name="Faria R."/>
            <person name="Formenti G."/>
            <person name="Sims Y."/>
            <person name="Smith T.P."/>
            <person name="Tracey A."/>
            <person name="Wood J.M.D."/>
            <person name="Zagrodzka Z.B."/>
            <person name="Johannesson K."/>
            <person name="Butlin R.K."/>
            <person name="Leder E.H."/>
        </authorList>
    </citation>
    <scope>NUCLEOTIDE SEQUENCE [LARGE SCALE GENOMIC DNA]</scope>
    <source>
        <strain evidence="3">Snail1</strain>
        <tissue evidence="3">Muscle</tissue>
    </source>
</reference>
<gene>
    <name evidence="3" type="ORF">V1264_024405</name>
</gene>
<name>A0AAN9AM41_9CAEN</name>
<accession>A0AAN9AM41</accession>